<dbReference type="Proteomes" id="UP000244224">
    <property type="component" value="Unassembled WGS sequence"/>
</dbReference>
<proteinExistence type="predicted"/>
<dbReference type="OrthoDB" id="894286at2"/>
<organism evidence="1 2">
    <name type="scientific">Gemmobacter caeni</name>
    <dbReference type="NCBI Taxonomy" id="589035"/>
    <lineage>
        <taxon>Bacteria</taxon>
        <taxon>Pseudomonadati</taxon>
        <taxon>Pseudomonadota</taxon>
        <taxon>Alphaproteobacteria</taxon>
        <taxon>Rhodobacterales</taxon>
        <taxon>Paracoccaceae</taxon>
        <taxon>Gemmobacter</taxon>
    </lineage>
</organism>
<sequence length="205" mass="22548">MTRQNRVLPTGEIAALPFRGAWMGNRGILHDAAGQPGPARWRHKNWICCKLAFKGRKRPLMAPHSYTELFFYDEPQALAAGHRPCAECRREDYNRFRGIWERLFGPADAKAIDAALHKARLAGRPAQQCRHQAPSPDLPDGAMILTEGQPALIWQGALHPWTPDHGYGPARPVPDGPATVLTPAPLVAILAAGYRPLPHPCLTGV</sequence>
<keyword evidence="2" id="KW-1185">Reference proteome</keyword>
<gene>
    <name evidence="1" type="ORF">C8N34_103204</name>
</gene>
<name>A0A2T6B6N8_9RHOB</name>
<dbReference type="AlphaFoldDB" id="A0A2T6B6N8"/>
<evidence type="ECO:0000313" key="2">
    <source>
        <dbReference type="Proteomes" id="UP000244224"/>
    </source>
</evidence>
<evidence type="ECO:0000313" key="1">
    <source>
        <dbReference type="EMBL" id="PTX51702.1"/>
    </source>
</evidence>
<comment type="caution">
    <text evidence="1">The sequence shown here is derived from an EMBL/GenBank/DDBJ whole genome shotgun (WGS) entry which is preliminary data.</text>
</comment>
<protein>
    <recommendedName>
        <fullName evidence="3">Metal binding Ada-like protein</fullName>
    </recommendedName>
</protein>
<dbReference type="RefSeq" id="WP_108128222.1">
    <property type="nucleotide sequence ID" value="NZ_QBKP01000003.1"/>
</dbReference>
<reference evidence="1 2" key="1">
    <citation type="submission" date="2018-04" db="EMBL/GenBank/DDBJ databases">
        <title>Genomic Encyclopedia of Archaeal and Bacterial Type Strains, Phase II (KMG-II): from individual species to whole genera.</title>
        <authorList>
            <person name="Goeker M."/>
        </authorList>
    </citation>
    <scope>NUCLEOTIDE SEQUENCE [LARGE SCALE GENOMIC DNA]</scope>
    <source>
        <strain evidence="1 2">DSM 21823</strain>
    </source>
</reference>
<dbReference type="EMBL" id="QBKP01000003">
    <property type="protein sequence ID" value="PTX51702.1"/>
    <property type="molecule type" value="Genomic_DNA"/>
</dbReference>
<evidence type="ECO:0008006" key="3">
    <source>
        <dbReference type="Google" id="ProtNLM"/>
    </source>
</evidence>
<accession>A0A2T6B6N8</accession>